<dbReference type="GO" id="GO:0005789">
    <property type="term" value="C:endoplasmic reticulum membrane"/>
    <property type="evidence" value="ECO:0007669"/>
    <property type="project" value="UniProtKB-SubCell"/>
</dbReference>
<gene>
    <name evidence="11" type="ORF">PCON_13026</name>
</gene>
<evidence type="ECO:0000313" key="12">
    <source>
        <dbReference type="Proteomes" id="UP000018144"/>
    </source>
</evidence>
<evidence type="ECO:0000256" key="9">
    <source>
        <dbReference type="SAM" id="Phobius"/>
    </source>
</evidence>
<evidence type="ECO:0000256" key="2">
    <source>
        <dbReference type="ARBA" id="ARBA00004477"/>
    </source>
</evidence>
<feature type="transmembrane region" description="Helical" evidence="9">
    <location>
        <begin position="128"/>
        <end position="146"/>
    </location>
</feature>
<accession>U4LLD5</accession>
<evidence type="ECO:0000256" key="5">
    <source>
        <dbReference type="ARBA" id="ARBA00022692"/>
    </source>
</evidence>
<feature type="compositionally biased region" description="Basic and acidic residues" evidence="8">
    <location>
        <begin position="1"/>
        <end position="11"/>
    </location>
</feature>
<dbReference type="EMBL" id="HF935844">
    <property type="protein sequence ID" value="CCX32377.1"/>
    <property type="molecule type" value="Genomic_DNA"/>
</dbReference>
<evidence type="ECO:0000256" key="8">
    <source>
        <dbReference type="SAM" id="MobiDB-lite"/>
    </source>
</evidence>
<evidence type="ECO:0000256" key="4">
    <source>
        <dbReference type="ARBA" id="ARBA00011182"/>
    </source>
</evidence>
<feature type="transmembrane region" description="Helical" evidence="9">
    <location>
        <begin position="61"/>
        <end position="79"/>
    </location>
</feature>
<feature type="transmembrane region" description="Helical" evidence="9">
    <location>
        <begin position="279"/>
        <end position="299"/>
    </location>
</feature>
<evidence type="ECO:0000256" key="6">
    <source>
        <dbReference type="ARBA" id="ARBA00022989"/>
    </source>
</evidence>
<feature type="domain" description="Sugar phosphate transporter" evidence="10">
    <location>
        <begin position="36"/>
        <end position="321"/>
    </location>
</feature>
<keyword evidence="12" id="KW-1185">Reference proteome</keyword>
<evidence type="ECO:0000256" key="7">
    <source>
        <dbReference type="ARBA" id="ARBA00023136"/>
    </source>
</evidence>
<evidence type="ECO:0000313" key="11">
    <source>
        <dbReference type="EMBL" id="CCX32377.1"/>
    </source>
</evidence>
<feature type="transmembrane region" description="Helical" evidence="9">
    <location>
        <begin position="249"/>
        <end position="272"/>
    </location>
</feature>
<evidence type="ECO:0000259" key="10">
    <source>
        <dbReference type="Pfam" id="PF03151"/>
    </source>
</evidence>
<dbReference type="InterPro" id="IPR050186">
    <property type="entry name" value="TPT_transporter"/>
</dbReference>
<feature type="transmembrane region" description="Helical" evidence="9">
    <location>
        <begin position="36"/>
        <end position="55"/>
    </location>
</feature>
<feature type="transmembrane region" description="Helical" evidence="9">
    <location>
        <begin position="216"/>
        <end position="237"/>
    </location>
</feature>
<proteinExistence type="inferred from homology"/>
<feature type="region of interest" description="Disordered" evidence="8">
    <location>
        <begin position="1"/>
        <end position="27"/>
    </location>
</feature>
<comment type="subunit">
    <text evidence="4">Homooligomer.</text>
</comment>
<protein>
    <submittedName>
        <fullName evidence="11">Similar to Probable sugar phosphate/phosphate translocator At5g25400 acc. no. Q3E6T0</fullName>
    </submittedName>
</protein>
<feature type="transmembrane region" description="Helical" evidence="9">
    <location>
        <begin position="158"/>
        <end position="174"/>
    </location>
</feature>
<dbReference type="InterPro" id="IPR004853">
    <property type="entry name" value="Sugar_P_trans_dom"/>
</dbReference>
<dbReference type="OrthoDB" id="6418713at2759"/>
<name>U4LLD5_PYROM</name>
<feature type="transmembrane region" description="Helical" evidence="9">
    <location>
        <begin position="180"/>
        <end position="204"/>
    </location>
</feature>
<sequence length="376" mass="41807">MSNERGDDRLELPSMNNPKPPIPQEENKGLSLHPSVYVAIWITLSSSVILFNKWILYTLDFPIFLTTWHLIFATIATQVMARTTHLLDGRFQVRMTGKVYLRAIAPIGFFFSLSLICGNMAYLTLSVAFIQMLKATTPVFVLLATWSMGLESPQLKTLYNVSFIVLGVIIASYVELDFNLGGVIFQILGITFEATRLVMVQRLLSAKEYKMDPLVSLYYFAPVCAVMNFLIFCVVEAPKITMGDITDKVGIFVLLANAMVAFGLNVSVVFLIGRTSSLVLTLCGVLKDILLVVCSILIYGTRVTMLQFLGYSVALGGLVWYKLGAEKVKEHYENLADACRQKKKGALAFVGSVGFLMVVFLYYAFLGEDKTGYAMD</sequence>
<comment type="function">
    <text evidence="1">Involved in the import of GDP-mannose from the cytoplasm into the Golgi lumen.</text>
</comment>
<keyword evidence="5 9" id="KW-0812">Transmembrane</keyword>
<evidence type="ECO:0000256" key="1">
    <source>
        <dbReference type="ARBA" id="ARBA00003420"/>
    </source>
</evidence>
<keyword evidence="7 9" id="KW-0472">Membrane</keyword>
<feature type="transmembrane region" description="Helical" evidence="9">
    <location>
        <begin position="305"/>
        <end position="324"/>
    </location>
</feature>
<reference evidence="11 12" key="1">
    <citation type="journal article" date="2013" name="PLoS Genet.">
        <title>The genome and development-dependent transcriptomes of Pyronema confluens: a window into fungal evolution.</title>
        <authorList>
            <person name="Traeger S."/>
            <person name="Altegoer F."/>
            <person name="Freitag M."/>
            <person name="Gabaldon T."/>
            <person name="Kempken F."/>
            <person name="Kumar A."/>
            <person name="Marcet-Houben M."/>
            <person name="Poggeler S."/>
            <person name="Stajich J.E."/>
            <person name="Nowrousian M."/>
        </authorList>
    </citation>
    <scope>NUCLEOTIDE SEQUENCE [LARGE SCALE GENOMIC DNA]</scope>
    <source>
        <strain evidence="12">CBS 100304</strain>
        <tissue evidence="11">Vegetative mycelium</tissue>
    </source>
</reference>
<dbReference type="eggNOG" id="KOG1441">
    <property type="taxonomic scope" value="Eukaryota"/>
</dbReference>
<evidence type="ECO:0000256" key="3">
    <source>
        <dbReference type="ARBA" id="ARBA00010425"/>
    </source>
</evidence>
<dbReference type="Proteomes" id="UP000018144">
    <property type="component" value="Unassembled WGS sequence"/>
</dbReference>
<keyword evidence="6 9" id="KW-1133">Transmembrane helix</keyword>
<feature type="transmembrane region" description="Helical" evidence="9">
    <location>
        <begin position="99"/>
        <end position="122"/>
    </location>
</feature>
<dbReference type="AlphaFoldDB" id="U4LLD5"/>
<comment type="similarity">
    <text evidence="3">Belongs to the TPT transporter family. SLC35D subfamily.</text>
</comment>
<dbReference type="PANTHER" id="PTHR11132">
    <property type="entry name" value="SOLUTE CARRIER FAMILY 35"/>
    <property type="match status" value="1"/>
</dbReference>
<dbReference type="OMA" id="LFWEVPK"/>
<comment type="subcellular location">
    <subcellularLocation>
        <location evidence="2">Endoplasmic reticulum membrane</location>
        <topology evidence="2">Multi-pass membrane protein</topology>
    </subcellularLocation>
</comment>
<dbReference type="Pfam" id="PF03151">
    <property type="entry name" value="TPT"/>
    <property type="match status" value="1"/>
</dbReference>
<organism evidence="11 12">
    <name type="scientific">Pyronema omphalodes (strain CBS 100304)</name>
    <name type="common">Pyronema confluens</name>
    <dbReference type="NCBI Taxonomy" id="1076935"/>
    <lineage>
        <taxon>Eukaryota</taxon>
        <taxon>Fungi</taxon>
        <taxon>Dikarya</taxon>
        <taxon>Ascomycota</taxon>
        <taxon>Pezizomycotina</taxon>
        <taxon>Pezizomycetes</taxon>
        <taxon>Pezizales</taxon>
        <taxon>Pyronemataceae</taxon>
        <taxon>Pyronema</taxon>
    </lineage>
</organism>
<feature type="transmembrane region" description="Helical" evidence="9">
    <location>
        <begin position="345"/>
        <end position="365"/>
    </location>
</feature>